<protein>
    <submittedName>
        <fullName evidence="2">Uncharacterized protein</fullName>
    </submittedName>
</protein>
<feature type="compositionally biased region" description="Polar residues" evidence="1">
    <location>
        <begin position="133"/>
        <end position="142"/>
    </location>
</feature>
<name>A0AAI8YVW1_9PEZI</name>
<feature type="region of interest" description="Disordered" evidence="1">
    <location>
        <begin position="111"/>
        <end position="241"/>
    </location>
</feature>
<sequence length="606" mass="66475">MPRRPSLHRQAAKQCALFVADHILPDAPSEEEVNQHLREFLDDNKLYCKSNKKLVPISVRYFKVSIFASILTLCRRKSEGLDEAMRAKYGYDKTTFNLKNLLIACRSPHMKQDAPEQNIPSSALTTEDDYATDRSQSSFSERSLNEPEKGASSQLALSSRSTLVPGKREAAELHPGASVAKRARLQPPKRAPAARLQNRDTAVESMPDAPVLDQASQRRPRSSSSVLSAPPPDYINGPQSGEGAVLILSASDSATEEQTPDAEMMSRGGVEAGLSDISGLVKSATDSLFHSINLSPKQDGPVPSVDDLGQQLQALFIRCFGPACIVTWRELRDASRFSASQVVKALVGAYIFQEIFDERVSWCDWNCRGQALPNQTGMLLLWSNRAHIAIANIYKAVNERAFSLLAAMVHPDPSWPSSRDVYALLAERLDFPTPNKQSSPVKQIAEKLSTDLIATLAPYIDHLVQLARVLDEQAVGVDEWQPAFHTDVNAAITKALRLRVNLWKAKQHHVFSWPPSGAALELSSMMPLLQTSDGSRQQIAFTSFPGIEVAFAEDARPCQVVRAAVMTVPTCGGFAKQDKCADTRPKIRLRLGGKGMPSESGLKVAI</sequence>
<reference evidence="2" key="1">
    <citation type="submission" date="2023-11" db="EMBL/GenBank/DDBJ databases">
        <authorList>
            <person name="Alioto T."/>
            <person name="Alioto T."/>
            <person name="Gomez Garrido J."/>
        </authorList>
    </citation>
    <scope>NUCLEOTIDE SEQUENCE</scope>
</reference>
<organism evidence="2 3">
    <name type="scientific">Lecanosticta acicola</name>
    <dbReference type="NCBI Taxonomy" id="111012"/>
    <lineage>
        <taxon>Eukaryota</taxon>
        <taxon>Fungi</taxon>
        <taxon>Dikarya</taxon>
        <taxon>Ascomycota</taxon>
        <taxon>Pezizomycotina</taxon>
        <taxon>Dothideomycetes</taxon>
        <taxon>Dothideomycetidae</taxon>
        <taxon>Mycosphaerellales</taxon>
        <taxon>Mycosphaerellaceae</taxon>
        <taxon>Lecanosticta</taxon>
    </lineage>
</organism>
<dbReference type="EMBL" id="CAVMBE010000014">
    <property type="protein sequence ID" value="CAK3935853.1"/>
    <property type="molecule type" value="Genomic_DNA"/>
</dbReference>
<evidence type="ECO:0000256" key="1">
    <source>
        <dbReference type="SAM" id="MobiDB-lite"/>
    </source>
</evidence>
<evidence type="ECO:0000313" key="2">
    <source>
        <dbReference type="EMBL" id="CAK3935853.1"/>
    </source>
</evidence>
<proteinExistence type="predicted"/>
<keyword evidence="3" id="KW-1185">Reference proteome</keyword>
<gene>
    <name evidence="2" type="ORF">LECACI_7A003013</name>
</gene>
<feature type="compositionally biased region" description="Polar residues" evidence="1">
    <location>
        <begin position="151"/>
        <end position="162"/>
    </location>
</feature>
<dbReference type="AlphaFoldDB" id="A0AAI8YVW1"/>
<comment type="caution">
    <text evidence="2">The sequence shown here is derived from an EMBL/GenBank/DDBJ whole genome shotgun (WGS) entry which is preliminary data.</text>
</comment>
<evidence type="ECO:0000313" key="3">
    <source>
        <dbReference type="Proteomes" id="UP001296104"/>
    </source>
</evidence>
<dbReference type="Proteomes" id="UP001296104">
    <property type="component" value="Unassembled WGS sequence"/>
</dbReference>
<accession>A0AAI8YVW1</accession>